<dbReference type="EMBL" id="SWCI01000002">
    <property type="protein sequence ID" value="TKB50539.1"/>
    <property type="molecule type" value="Genomic_DNA"/>
</dbReference>
<dbReference type="Proteomes" id="UP000305674">
    <property type="component" value="Unassembled WGS sequence"/>
</dbReference>
<dbReference type="NCBIfam" id="TIGR00705">
    <property type="entry name" value="SppA_67K"/>
    <property type="match status" value="1"/>
</dbReference>
<evidence type="ECO:0000256" key="7">
    <source>
        <dbReference type="PIRSR" id="PIRSR001217-1"/>
    </source>
</evidence>
<comment type="similarity">
    <text evidence="2">Belongs to the peptidase S49 family.</text>
</comment>
<dbReference type="InterPro" id="IPR002142">
    <property type="entry name" value="Peptidase_S49"/>
</dbReference>
<dbReference type="OrthoDB" id="9764363at2"/>
<name>A0A4U1BJ31_9GAMM</name>
<dbReference type="CDD" id="cd07018">
    <property type="entry name" value="S49_SppA_67K_type"/>
    <property type="match status" value="1"/>
</dbReference>
<sequence>MPQKRSLPVRLLAFVWSAINGTRRLILNLVFFGLLAVILVGISQDQVPQVPEGAALVLNLEGKLVEQPRDIDPFKMLAGGADDEQEIVIGDLLKVIEAAAEDDRIAGIVLRPGGVQGGSAKLELVGRALARFRDSGKPVIAQSGWYSQGPYLLATFADEIQLNTAGTVAIQGMGMYRLFYKDLLDKIGVKTHLFRVGKYKSFAESYYLKEMSEPAKEANTALLEDIWGRYKATVNANRSLPEGLLDRNLAQLEAALEEVDGDFSDYALANGMVDSVLTSVQMRDQLFERFGAKADDDSKFNGIGWEDYLGQMLPEIQLPGRDQVAVVVAQGPILPGDQPAGTVGGYSLSKLLRQAREDDQVKAVVIRVDSPGGSVFASEQIRQEILALKAAGKTVVSSMGSVAASGGYWISANADRIYAQPNTITGSIGIIGIIQTFEETAKTIGVNMDGVGTTEMAGLNVFKPLPDAFKRIMQMNLNKGYADFINLVSSARGIPAEQVDEMAQGRVWSGTAAKELGLVDELGSLDDAVAGAAEIAGLGDYDRVLIEKELTPEQQIIREIMKNAAIEMPESGNSRLMSLLKQSVLGPLQQQLTLSDPQNAYMLCLECSEL</sequence>
<evidence type="ECO:0000256" key="8">
    <source>
        <dbReference type="SAM" id="Phobius"/>
    </source>
</evidence>
<protein>
    <submittedName>
        <fullName evidence="10">Signal peptide peptidase SppA</fullName>
    </submittedName>
</protein>
<evidence type="ECO:0000256" key="3">
    <source>
        <dbReference type="ARBA" id="ARBA00022670"/>
    </source>
</evidence>
<organism evidence="10 11">
    <name type="scientific">Ferrimonas sediminicola</name>
    <dbReference type="NCBI Taxonomy" id="2569538"/>
    <lineage>
        <taxon>Bacteria</taxon>
        <taxon>Pseudomonadati</taxon>
        <taxon>Pseudomonadota</taxon>
        <taxon>Gammaproteobacteria</taxon>
        <taxon>Alteromonadales</taxon>
        <taxon>Ferrimonadaceae</taxon>
        <taxon>Ferrimonas</taxon>
    </lineage>
</organism>
<evidence type="ECO:0000259" key="9">
    <source>
        <dbReference type="Pfam" id="PF01343"/>
    </source>
</evidence>
<evidence type="ECO:0000256" key="2">
    <source>
        <dbReference type="ARBA" id="ARBA00008683"/>
    </source>
</evidence>
<dbReference type="InterPro" id="IPR047272">
    <property type="entry name" value="S49_SppA_C"/>
</dbReference>
<dbReference type="Gene3D" id="3.90.226.10">
    <property type="entry name" value="2-enoyl-CoA Hydratase, Chain A, domain 1"/>
    <property type="match status" value="3"/>
</dbReference>
<evidence type="ECO:0000256" key="5">
    <source>
        <dbReference type="ARBA" id="ARBA00022825"/>
    </source>
</evidence>
<evidence type="ECO:0000256" key="6">
    <source>
        <dbReference type="ARBA" id="ARBA00023136"/>
    </source>
</evidence>
<feature type="transmembrane region" description="Helical" evidence="8">
    <location>
        <begin position="25"/>
        <end position="42"/>
    </location>
</feature>
<dbReference type="GO" id="GO:0006465">
    <property type="term" value="P:signal peptide processing"/>
    <property type="evidence" value="ECO:0007669"/>
    <property type="project" value="InterPro"/>
</dbReference>
<feature type="domain" description="Peptidase S49" evidence="9">
    <location>
        <begin position="388"/>
        <end position="537"/>
    </location>
</feature>
<keyword evidence="11" id="KW-1185">Reference proteome</keyword>
<evidence type="ECO:0000256" key="1">
    <source>
        <dbReference type="ARBA" id="ARBA00004370"/>
    </source>
</evidence>
<dbReference type="GO" id="GO:0016020">
    <property type="term" value="C:membrane"/>
    <property type="evidence" value="ECO:0007669"/>
    <property type="project" value="UniProtKB-SubCell"/>
</dbReference>
<dbReference type="PANTHER" id="PTHR33209">
    <property type="entry name" value="PROTEASE 4"/>
    <property type="match status" value="1"/>
</dbReference>
<dbReference type="GO" id="GO:0008236">
    <property type="term" value="F:serine-type peptidase activity"/>
    <property type="evidence" value="ECO:0007669"/>
    <property type="project" value="UniProtKB-KW"/>
</dbReference>
<keyword evidence="6 8" id="KW-0472">Membrane</keyword>
<dbReference type="InterPro" id="IPR029045">
    <property type="entry name" value="ClpP/crotonase-like_dom_sf"/>
</dbReference>
<dbReference type="RefSeq" id="WP_136852005.1">
    <property type="nucleotide sequence ID" value="NZ_SWCI01000002.1"/>
</dbReference>
<dbReference type="CDD" id="cd07023">
    <property type="entry name" value="S49_Sppa_N_C"/>
    <property type="match status" value="1"/>
</dbReference>
<keyword evidence="4" id="KW-0378">Hydrolase</keyword>
<feature type="active site" description="Nucleophile" evidence="7">
    <location>
        <position position="405"/>
    </location>
</feature>
<dbReference type="PIRSF" id="PIRSF001217">
    <property type="entry name" value="Protease_4_SppA"/>
    <property type="match status" value="1"/>
</dbReference>
<dbReference type="SUPFAM" id="SSF52096">
    <property type="entry name" value="ClpP/crotonase"/>
    <property type="match status" value="2"/>
</dbReference>
<comment type="subcellular location">
    <subcellularLocation>
        <location evidence="1">Membrane</location>
    </subcellularLocation>
</comment>
<gene>
    <name evidence="10" type="primary">sppA</name>
    <name evidence="10" type="ORF">FCL40_05155</name>
</gene>
<proteinExistence type="inferred from homology"/>
<dbReference type="AlphaFoldDB" id="A0A4U1BJ31"/>
<dbReference type="InterPro" id="IPR004635">
    <property type="entry name" value="Pept_S49_SppA"/>
</dbReference>
<evidence type="ECO:0000313" key="11">
    <source>
        <dbReference type="Proteomes" id="UP000305674"/>
    </source>
</evidence>
<dbReference type="PANTHER" id="PTHR33209:SF1">
    <property type="entry name" value="PEPTIDASE S49 DOMAIN-CONTAINING PROTEIN"/>
    <property type="match status" value="1"/>
</dbReference>
<evidence type="ECO:0000313" key="10">
    <source>
        <dbReference type="EMBL" id="TKB50539.1"/>
    </source>
</evidence>
<reference evidence="10 11" key="1">
    <citation type="submission" date="2019-04" db="EMBL/GenBank/DDBJ databases">
        <authorList>
            <person name="Hwang J.C."/>
        </authorList>
    </citation>
    <scope>NUCLEOTIDE SEQUENCE [LARGE SCALE GENOMIC DNA]</scope>
    <source>
        <strain evidence="10 11">IMCC35001</strain>
    </source>
</reference>
<keyword evidence="8" id="KW-0812">Transmembrane</keyword>
<feature type="domain" description="Peptidase S49" evidence="9">
    <location>
        <begin position="132"/>
        <end position="279"/>
    </location>
</feature>
<accession>A0A4U1BJ31</accession>
<dbReference type="InterPro" id="IPR047217">
    <property type="entry name" value="S49_SppA_67K_type_N"/>
</dbReference>
<evidence type="ECO:0000256" key="4">
    <source>
        <dbReference type="ARBA" id="ARBA00022801"/>
    </source>
</evidence>
<dbReference type="NCBIfam" id="TIGR00706">
    <property type="entry name" value="SppA_dom"/>
    <property type="match status" value="1"/>
</dbReference>
<comment type="caution">
    <text evidence="10">The sequence shown here is derived from an EMBL/GenBank/DDBJ whole genome shotgun (WGS) entry which is preliminary data.</text>
</comment>
<dbReference type="InterPro" id="IPR004634">
    <property type="entry name" value="Pept_S49_pIV"/>
</dbReference>
<feature type="active site" description="Proton donor/acceptor" evidence="7">
    <location>
        <position position="200"/>
    </location>
</feature>
<dbReference type="Pfam" id="PF01343">
    <property type="entry name" value="Peptidase_S49"/>
    <property type="match status" value="2"/>
</dbReference>
<keyword evidence="5" id="KW-0720">Serine protease</keyword>
<keyword evidence="3" id="KW-0645">Protease</keyword>
<keyword evidence="8" id="KW-1133">Transmembrane helix</keyword>